<comment type="caution">
    <text evidence="4">The sequence shown here is derived from an EMBL/GenBank/DDBJ whole genome shotgun (WGS) entry which is preliminary data.</text>
</comment>
<proteinExistence type="predicted"/>
<feature type="domain" description="YdbS-like PH" evidence="3">
    <location>
        <begin position="91"/>
        <end position="163"/>
    </location>
</feature>
<keyword evidence="2" id="KW-1133">Transmembrane helix</keyword>
<dbReference type="PANTHER" id="PTHR37938">
    <property type="entry name" value="BLL0215 PROTEIN"/>
    <property type="match status" value="1"/>
</dbReference>
<dbReference type="RefSeq" id="WP_010851109.1">
    <property type="nucleotide sequence ID" value="NZ_HF570956.1"/>
</dbReference>
<dbReference type="STRING" id="1193181.BN10_880005"/>
<feature type="region of interest" description="Disordered" evidence="1">
    <location>
        <begin position="180"/>
        <end position="242"/>
    </location>
</feature>
<feature type="compositionally biased region" description="Acidic residues" evidence="1">
    <location>
        <begin position="180"/>
        <end position="196"/>
    </location>
</feature>
<evidence type="ECO:0000259" key="3">
    <source>
        <dbReference type="Pfam" id="PF03703"/>
    </source>
</evidence>
<organism evidence="4 5">
    <name type="scientific">Phycicoccus elongatus Lp2</name>
    <dbReference type="NCBI Taxonomy" id="1193181"/>
    <lineage>
        <taxon>Bacteria</taxon>
        <taxon>Bacillati</taxon>
        <taxon>Actinomycetota</taxon>
        <taxon>Actinomycetes</taxon>
        <taxon>Micrococcales</taxon>
        <taxon>Intrasporangiaceae</taxon>
        <taxon>Phycicoccus</taxon>
    </lineage>
</organism>
<reference evidence="4 5" key="1">
    <citation type="journal article" date="2013" name="ISME J.">
        <title>A metabolic model for members of the genus Tetrasphaera involved in enhanced biological phosphorus removal.</title>
        <authorList>
            <person name="Kristiansen R."/>
            <person name="Nguyen H.T.T."/>
            <person name="Saunders A.M."/>
            <person name="Nielsen J.L."/>
            <person name="Wimmer R."/>
            <person name="Le V.Q."/>
            <person name="McIlroy S.J."/>
            <person name="Petrovski S."/>
            <person name="Seviour R.J."/>
            <person name="Calteau A."/>
            <person name="Nielsen K.L."/>
            <person name="Nielsen P.H."/>
        </authorList>
    </citation>
    <scope>NUCLEOTIDE SEQUENCE [LARGE SCALE GENOMIC DNA]</scope>
    <source>
        <strain evidence="4 5">Lp2</strain>
    </source>
</reference>
<dbReference type="AlphaFoldDB" id="N0E5G4"/>
<keyword evidence="2" id="KW-0472">Membrane</keyword>
<keyword evidence="2" id="KW-0812">Transmembrane</keyword>
<dbReference type="EMBL" id="CAIZ01000161">
    <property type="protein sequence ID" value="CCH71280.1"/>
    <property type="molecule type" value="Genomic_DNA"/>
</dbReference>
<evidence type="ECO:0000256" key="2">
    <source>
        <dbReference type="SAM" id="Phobius"/>
    </source>
</evidence>
<keyword evidence="5" id="KW-1185">Reference proteome</keyword>
<evidence type="ECO:0000313" key="5">
    <source>
        <dbReference type="Proteomes" id="UP000013167"/>
    </source>
</evidence>
<evidence type="ECO:0000313" key="4">
    <source>
        <dbReference type="EMBL" id="CCH71280.1"/>
    </source>
</evidence>
<dbReference type="HOGENOM" id="CLU_085732_0_0_11"/>
<dbReference type="Proteomes" id="UP000013167">
    <property type="component" value="Unassembled WGS sequence"/>
</dbReference>
<dbReference type="Pfam" id="PF03703">
    <property type="entry name" value="bPH_2"/>
    <property type="match status" value="1"/>
</dbReference>
<protein>
    <recommendedName>
        <fullName evidence="3">YdbS-like PH domain-containing protein</fullName>
    </recommendedName>
</protein>
<gene>
    <name evidence="4" type="ORF">BN10_880005</name>
</gene>
<feature type="transmembrane region" description="Helical" evidence="2">
    <location>
        <begin position="68"/>
        <end position="86"/>
    </location>
</feature>
<dbReference type="eggNOG" id="COG3428">
    <property type="taxonomic scope" value="Bacteria"/>
</dbReference>
<evidence type="ECO:0000256" key="1">
    <source>
        <dbReference type="SAM" id="MobiDB-lite"/>
    </source>
</evidence>
<sequence>MRRRRLRPYLRDRLARDLRRYLIEGEIPVASVRQHWMSQIKPMAACAGTLALAIWMDLKAPPTAAGNSASQAFWLLWLVTLVWLGWRAVNWRRDWFVATDKRFLLFYGFLHRRVAMMPLAKVTDLTFHRSVPARIFGYGDFRLESAGQHQALSHIDFIPDADAHYRAICEVLFGDGAPQDEDDLDWGEDPDDDSGDGGEPRSPTAPSAPDGYAVRPAHAGGERSVVTQPRGIPASPVDSHWAGDSIYQSEDLVKSSRLADTGEIPIVVARPDTVTTRVRRRRG</sequence>
<dbReference type="PANTHER" id="PTHR37938:SF1">
    <property type="entry name" value="BLL0215 PROTEIN"/>
    <property type="match status" value="1"/>
</dbReference>
<dbReference type="OrthoDB" id="3354538at2"/>
<name>N0E5G4_9MICO</name>
<feature type="transmembrane region" description="Helical" evidence="2">
    <location>
        <begin position="40"/>
        <end position="56"/>
    </location>
</feature>
<dbReference type="InterPro" id="IPR005182">
    <property type="entry name" value="YdbS-like_PH"/>
</dbReference>
<accession>N0E5G4</accession>